<organism evidence="2 3">
    <name type="scientific">Alteromonas alba</name>
    <dbReference type="NCBI Taxonomy" id="2079529"/>
    <lineage>
        <taxon>Bacteria</taxon>
        <taxon>Pseudomonadati</taxon>
        <taxon>Pseudomonadota</taxon>
        <taxon>Gammaproteobacteria</taxon>
        <taxon>Alteromonadales</taxon>
        <taxon>Alteromonadaceae</taxon>
        <taxon>Alteromonas/Salinimonas group</taxon>
        <taxon>Alteromonas</taxon>
    </lineage>
</organism>
<proteinExistence type="predicted"/>
<keyword evidence="1" id="KW-0472">Membrane</keyword>
<keyword evidence="1" id="KW-1133">Transmembrane helix</keyword>
<dbReference type="Proteomes" id="UP000238949">
    <property type="component" value="Unassembled WGS sequence"/>
</dbReference>
<dbReference type="EMBL" id="PVNP01000160">
    <property type="protein sequence ID" value="PRO72826.1"/>
    <property type="molecule type" value="Genomic_DNA"/>
</dbReference>
<protein>
    <submittedName>
        <fullName evidence="2">Peptidase</fullName>
    </submittedName>
</protein>
<evidence type="ECO:0000313" key="3">
    <source>
        <dbReference type="Proteomes" id="UP000238949"/>
    </source>
</evidence>
<reference evidence="3" key="1">
    <citation type="journal article" date="2020" name="Int. J. Syst. Evol. Microbiol.">
        <title>Alteromonas alba sp. nov., a marine bacterium isolated from the seawater of the West Pacific Ocean.</title>
        <authorList>
            <person name="Sun C."/>
            <person name="Wu Y.-H."/>
            <person name="Xamxidin M."/>
            <person name="Cheng H."/>
            <person name="Xu X.-W."/>
        </authorList>
    </citation>
    <scope>NUCLEOTIDE SEQUENCE [LARGE SCALE GENOMIC DNA]</scope>
    <source>
        <strain evidence="3">190</strain>
    </source>
</reference>
<dbReference type="AlphaFoldDB" id="A0A2S9V8N1"/>
<gene>
    <name evidence="2" type="ORF">C6Y40_14830</name>
</gene>
<keyword evidence="1" id="KW-0812">Transmembrane</keyword>
<name>A0A2S9V8N1_9ALTE</name>
<feature type="transmembrane region" description="Helical" evidence="1">
    <location>
        <begin position="201"/>
        <end position="220"/>
    </location>
</feature>
<sequence length="232" mass="26020">MRRLARRLHRYLLLIVGVQMLLWSVSGLYMVWFDIHYIHGDHFMKSSPALSSLSTVNVGFDEIVARYPDAKSIVLGSVGEMPVYRLTLTSKTHLISGLSGDVIQPLSDKQAAAIAMSRSSRSYEVDNVTLLGENEEDSPVGQRGRPLWRVEFKGALAPTFYVSQDTGTVEYIRHAPWQVFDWLWRLHIMDYQEGEDVSNTLLVSMTIIGLLAALAGLLLLPYSFSSSRKAAD</sequence>
<evidence type="ECO:0000256" key="1">
    <source>
        <dbReference type="SAM" id="Phobius"/>
    </source>
</evidence>
<keyword evidence="3" id="KW-1185">Reference proteome</keyword>
<dbReference type="OrthoDB" id="9806195at2"/>
<comment type="caution">
    <text evidence="2">The sequence shown here is derived from an EMBL/GenBank/DDBJ whole genome shotgun (WGS) entry which is preliminary data.</text>
</comment>
<accession>A0A2S9V8N1</accession>
<evidence type="ECO:0000313" key="2">
    <source>
        <dbReference type="EMBL" id="PRO72826.1"/>
    </source>
</evidence>
<feature type="transmembrane region" description="Helical" evidence="1">
    <location>
        <begin position="12"/>
        <end position="32"/>
    </location>
</feature>